<dbReference type="InterPro" id="IPR017853">
    <property type="entry name" value="GH"/>
</dbReference>
<evidence type="ECO:0000313" key="3">
    <source>
        <dbReference type="Proteomes" id="UP000535838"/>
    </source>
</evidence>
<dbReference type="AlphaFoldDB" id="A0A841SV30"/>
<dbReference type="Proteomes" id="UP000535838">
    <property type="component" value="Unassembled WGS sequence"/>
</dbReference>
<reference evidence="2 3" key="1">
    <citation type="submission" date="2020-08" db="EMBL/GenBank/DDBJ databases">
        <title>Cohnella phylogeny.</title>
        <authorList>
            <person name="Dunlap C."/>
        </authorList>
    </citation>
    <scope>NUCLEOTIDE SEQUENCE [LARGE SCALE GENOMIC DNA]</scope>
    <source>
        <strain evidence="2 3">DSM 25241</strain>
    </source>
</reference>
<evidence type="ECO:0000313" key="2">
    <source>
        <dbReference type="EMBL" id="MBB6634849.1"/>
    </source>
</evidence>
<gene>
    <name evidence="2" type="ORF">H7B67_12080</name>
</gene>
<name>A0A841SV30_9BACL</name>
<comment type="caution">
    <text evidence="2">The sequence shown here is derived from an EMBL/GenBank/DDBJ whole genome shotgun (WGS) entry which is preliminary data.</text>
</comment>
<organism evidence="2 3">
    <name type="scientific">Cohnella thailandensis</name>
    <dbReference type="NCBI Taxonomy" id="557557"/>
    <lineage>
        <taxon>Bacteria</taxon>
        <taxon>Bacillati</taxon>
        <taxon>Bacillota</taxon>
        <taxon>Bacilli</taxon>
        <taxon>Bacillales</taxon>
        <taxon>Paenibacillaceae</taxon>
        <taxon>Cohnella</taxon>
    </lineage>
</organism>
<keyword evidence="1" id="KW-0732">Signal</keyword>
<dbReference type="EMBL" id="JACJVQ010000008">
    <property type="protein sequence ID" value="MBB6634849.1"/>
    <property type="molecule type" value="Genomic_DNA"/>
</dbReference>
<evidence type="ECO:0008006" key="4">
    <source>
        <dbReference type="Google" id="ProtNLM"/>
    </source>
</evidence>
<sequence length="289" mass="31751">MLSFFKPLSAVVAATAIAAGTPTPSGAAEYPRATWLWDTPLIGSEAADILDFATGNGLNTIYLQINRDVKDDDYKSFIQAAGELGIEVHALDGRASWGFVKSRPNIDASLDWLRDYQESAAAEEKFKGIHVDIEPYSLPGWSSGGSDFIPQWQSNVRYIASRADQLELPVHADIPFWLYNYKTPEGNETLSRWMMRQYDGVTIMAYRDSAQTIAGAADKELEEAADLGVPAMIGVETLATAEGASITFYGEGRSYLSGQLRQAERLLSGRNAFSGFAIHEYGAWRAMKE</sequence>
<accession>A0A841SV30</accession>
<keyword evidence="3" id="KW-1185">Reference proteome</keyword>
<feature type="chain" id="PRO_5032499775" description="Amidase" evidence="1">
    <location>
        <begin position="28"/>
        <end position="289"/>
    </location>
</feature>
<dbReference type="RefSeq" id="WP_185120081.1">
    <property type="nucleotide sequence ID" value="NZ_JACJVQ010000008.1"/>
</dbReference>
<dbReference type="SUPFAM" id="SSF51445">
    <property type="entry name" value="(Trans)glycosidases"/>
    <property type="match status" value="1"/>
</dbReference>
<proteinExistence type="predicted"/>
<evidence type="ECO:0000256" key="1">
    <source>
        <dbReference type="SAM" id="SignalP"/>
    </source>
</evidence>
<protein>
    <recommendedName>
        <fullName evidence="4">Amidase</fullName>
    </recommendedName>
</protein>
<feature type="signal peptide" evidence="1">
    <location>
        <begin position="1"/>
        <end position="27"/>
    </location>
</feature>